<evidence type="ECO:0000256" key="1">
    <source>
        <dbReference type="SAM" id="SignalP"/>
    </source>
</evidence>
<evidence type="ECO:0000313" key="2">
    <source>
        <dbReference type="EMBL" id="WAW14019.1"/>
    </source>
</evidence>
<keyword evidence="3" id="KW-1185">Reference proteome</keyword>
<name>A0ABY7JKZ2_9FIRM</name>
<dbReference type="Proteomes" id="UP001164187">
    <property type="component" value="Chromosome"/>
</dbReference>
<gene>
    <name evidence="2" type="ORF">O0R46_05280</name>
</gene>
<sequence length="204" mass="23306">MKKKLFATGILLAGVLTLSPISMAISNLSQDKSNQDVMYASVEPKKNTTQKNIAREELQSEYNYDESAIDDKVINKDDTIVEKQVTSKNVYKQENKDQIVDNNQIRNKNSNVVKNNNAIANKKQVVVNNGLTKEEAEKLLKNRYGKNTTYDYLGTESDFGAIKVKGHEGYMYFPNKPTDYAYFVDKHTNEVYYYHPSGYFDIAE</sequence>
<accession>A0ABY7JKZ2</accession>
<reference evidence="2" key="1">
    <citation type="submission" date="2022-12" db="EMBL/GenBank/DDBJ databases">
        <title>Peptostreptococcus.</title>
        <authorList>
            <person name="Lee S.H."/>
        </authorList>
    </citation>
    <scope>NUCLEOTIDE SEQUENCE</scope>
    <source>
        <strain evidence="2">CBA3647</strain>
    </source>
</reference>
<protein>
    <submittedName>
        <fullName evidence="2">Uncharacterized protein</fullName>
    </submittedName>
</protein>
<feature type="signal peptide" evidence="1">
    <location>
        <begin position="1"/>
        <end position="24"/>
    </location>
</feature>
<organism evidence="2 3">
    <name type="scientific">Peptostreptococcus equinus</name>
    <dbReference type="NCBI Taxonomy" id="3003601"/>
    <lineage>
        <taxon>Bacteria</taxon>
        <taxon>Bacillati</taxon>
        <taxon>Bacillota</taxon>
        <taxon>Clostridia</taxon>
        <taxon>Peptostreptococcales</taxon>
        <taxon>Peptostreptococcaceae</taxon>
        <taxon>Peptostreptococcus</taxon>
    </lineage>
</organism>
<evidence type="ECO:0000313" key="3">
    <source>
        <dbReference type="Proteomes" id="UP001164187"/>
    </source>
</evidence>
<dbReference type="EMBL" id="CP114052">
    <property type="protein sequence ID" value="WAW14019.1"/>
    <property type="molecule type" value="Genomic_DNA"/>
</dbReference>
<dbReference type="RefSeq" id="WP_269310681.1">
    <property type="nucleotide sequence ID" value="NZ_CP114052.1"/>
</dbReference>
<keyword evidence="1" id="KW-0732">Signal</keyword>
<proteinExistence type="predicted"/>
<feature type="chain" id="PRO_5046447847" evidence="1">
    <location>
        <begin position="25"/>
        <end position="204"/>
    </location>
</feature>